<comment type="similarity">
    <text evidence="1">Belongs to the UPF0342 family.</text>
</comment>
<proteinExistence type="inferred from homology"/>
<dbReference type="Pfam" id="PF06133">
    <property type="entry name" value="Com_YlbF"/>
    <property type="match status" value="1"/>
</dbReference>
<reference evidence="2 3" key="1">
    <citation type="submission" date="2020-09" db="EMBL/GenBank/DDBJ databases">
        <title>Paenibacillus sp. CAU 1523 isolated from sand of Haeundae Beach.</title>
        <authorList>
            <person name="Kim W."/>
        </authorList>
    </citation>
    <scope>NUCLEOTIDE SEQUENCE [LARGE SCALE GENOMIC DNA]</scope>
    <source>
        <strain evidence="2 3">CAU 1523</strain>
    </source>
</reference>
<organism evidence="2 3">
    <name type="scientific">Paenibacillus arenosi</name>
    <dbReference type="NCBI Taxonomy" id="2774142"/>
    <lineage>
        <taxon>Bacteria</taxon>
        <taxon>Bacillati</taxon>
        <taxon>Bacillota</taxon>
        <taxon>Bacilli</taxon>
        <taxon>Bacillales</taxon>
        <taxon>Paenibacillaceae</taxon>
        <taxon>Paenibacillus</taxon>
    </lineage>
</organism>
<dbReference type="InterPro" id="IPR010368">
    <property type="entry name" value="Com_YlbF"/>
</dbReference>
<gene>
    <name evidence="2" type="ORF">IFO66_17975</name>
</gene>
<protein>
    <recommendedName>
        <fullName evidence="1">UPF0342 protein IFO66_17975</fullName>
    </recommendedName>
</protein>
<evidence type="ECO:0000256" key="1">
    <source>
        <dbReference type="HAMAP-Rule" id="MF_01526"/>
    </source>
</evidence>
<dbReference type="SUPFAM" id="SSF158622">
    <property type="entry name" value="YheA/YmcA-like"/>
    <property type="match status" value="1"/>
</dbReference>
<dbReference type="HAMAP" id="MF_01526">
    <property type="entry name" value="UPF0342"/>
    <property type="match status" value="1"/>
</dbReference>
<dbReference type="RefSeq" id="WP_192026499.1">
    <property type="nucleotide sequence ID" value="NZ_JACYTN010000019.1"/>
</dbReference>
<evidence type="ECO:0000313" key="2">
    <source>
        <dbReference type="EMBL" id="MBD8500184.1"/>
    </source>
</evidence>
<accession>A0ABR9B1C7</accession>
<sequence>MTNVYDKAHDLARALQQSEEAAAVDTAMKAIAAEPETKQMFDSFRKRQAEMQQQMMTGEMPNPEEMEEMEKLFQVISMNPNITALFEAERHLALVIQDVNKIVTDSLSFLYQSEQG</sequence>
<keyword evidence="3" id="KW-1185">Reference proteome</keyword>
<evidence type="ECO:0000313" key="3">
    <source>
        <dbReference type="Proteomes" id="UP000634529"/>
    </source>
</evidence>
<dbReference type="Gene3D" id="1.20.1500.10">
    <property type="entry name" value="YheA/YmcA-like"/>
    <property type="match status" value="1"/>
</dbReference>
<comment type="caution">
    <text evidence="2">The sequence shown here is derived from an EMBL/GenBank/DDBJ whole genome shotgun (WGS) entry which is preliminary data.</text>
</comment>
<dbReference type="Proteomes" id="UP000634529">
    <property type="component" value="Unassembled WGS sequence"/>
</dbReference>
<dbReference type="InterPro" id="IPR023378">
    <property type="entry name" value="YheA/YmcA-like_dom_sf"/>
</dbReference>
<name>A0ABR9B1C7_9BACL</name>
<dbReference type="EMBL" id="JACYTN010000019">
    <property type="protein sequence ID" value="MBD8500184.1"/>
    <property type="molecule type" value="Genomic_DNA"/>
</dbReference>